<feature type="domain" description="C-type lectin" evidence="2">
    <location>
        <begin position="109"/>
        <end position="217"/>
    </location>
</feature>
<dbReference type="EMBL" id="MU827811">
    <property type="protein sequence ID" value="KAJ7323754.1"/>
    <property type="molecule type" value="Genomic_DNA"/>
</dbReference>
<dbReference type="PROSITE" id="PS50041">
    <property type="entry name" value="C_TYPE_LECTIN_2"/>
    <property type="match status" value="2"/>
</dbReference>
<feature type="domain" description="F5/8 type C" evidence="1">
    <location>
        <begin position="232"/>
        <end position="374"/>
    </location>
</feature>
<dbReference type="InterPro" id="IPR036383">
    <property type="entry name" value="TSP1_rpt_sf"/>
</dbReference>
<keyword evidence="4" id="KW-1185">Reference proteome</keyword>
<feature type="domain" description="F5/8 type C" evidence="1">
    <location>
        <begin position="527"/>
        <end position="677"/>
    </location>
</feature>
<dbReference type="SMART" id="SM00034">
    <property type="entry name" value="CLECT"/>
    <property type="match status" value="2"/>
</dbReference>
<dbReference type="PROSITE" id="PS50092">
    <property type="entry name" value="TSP1"/>
    <property type="match status" value="2"/>
</dbReference>
<reference evidence="3" key="1">
    <citation type="submission" date="2023-01" db="EMBL/GenBank/DDBJ databases">
        <title>Genome assembly of the deep-sea coral Lophelia pertusa.</title>
        <authorList>
            <person name="Herrera S."/>
            <person name="Cordes E."/>
        </authorList>
    </citation>
    <scope>NUCLEOTIDE SEQUENCE</scope>
    <source>
        <strain evidence="3">USNM1676648</strain>
        <tissue evidence="3">Polyp</tissue>
    </source>
</reference>
<dbReference type="Pfam" id="PF00059">
    <property type="entry name" value="Lectin_C"/>
    <property type="match status" value="2"/>
</dbReference>
<dbReference type="Pfam" id="PF00754">
    <property type="entry name" value="F5_F8_type_C"/>
    <property type="match status" value="2"/>
</dbReference>
<dbReference type="Gene3D" id="3.10.100.10">
    <property type="entry name" value="Mannose-Binding Protein A, subunit A"/>
    <property type="match status" value="2"/>
</dbReference>
<protein>
    <submittedName>
        <fullName evidence="3">Chromatin-modulating protein mrc1</fullName>
    </submittedName>
</protein>
<dbReference type="InterPro" id="IPR008979">
    <property type="entry name" value="Galactose-bd-like_sf"/>
</dbReference>
<dbReference type="Pfam" id="PF00090">
    <property type="entry name" value="TSP_1"/>
    <property type="match status" value="2"/>
</dbReference>
<dbReference type="SUPFAM" id="SSF82895">
    <property type="entry name" value="TSP-1 type 1 repeat"/>
    <property type="match status" value="2"/>
</dbReference>
<gene>
    <name evidence="3" type="primary">MRC1_14</name>
    <name evidence="3" type="ORF">OS493_030879</name>
</gene>
<dbReference type="SMART" id="SM00209">
    <property type="entry name" value="TSP1"/>
    <property type="match status" value="2"/>
</dbReference>
<dbReference type="InterPro" id="IPR001304">
    <property type="entry name" value="C-type_lectin-like"/>
</dbReference>
<evidence type="ECO:0000313" key="3">
    <source>
        <dbReference type="EMBL" id="KAJ7323754.1"/>
    </source>
</evidence>
<dbReference type="PROSITE" id="PS01285">
    <property type="entry name" value="FA58C_1"/>
    <property type="match status" value="1"/>
</dbReference>
<feature type="domain" description="C-type lectin" evidence="2">
    <location>
        <begin position="397"/>
        <end position="515"/>
    </location>
</feature>
<evidence type="ECO:0000259" key="1">
    <source>
        <dbReference type="PROSITE" id="PS50022"/>
    </source>
</evidence>
<dbReference type="SUPFAM" id="SSF56436">
    <property type="entry name" value="C-type lectin-like"/>
    <property type="match status" value="2"/>
</dbReference>
<accession>A0A9W9Y8L6</accession>
<name>A0A9W9Y8L6_9CNID</name>
<dbReference type="InterPro" id="IPR016187">
    <property type="entry name" value="CTDL_fold"/>
</dbReference>
<dbReference type="InterPro" id="IPR000421">
    <property type="entry name" value="FA58C"/>
</dbReference>
<dbReference type="CDD" id="cd00057">
    <property type="entry name" value="FA58C"/>
    <property type="match status" value="1"/>
</dbReference>
<evidence type="ECO:0000313" key="4">
    <source>
        <dbReference type="Proteomes" id="UP001163046"/>
    </source>
</evidence>
<dbReference type="Proteomes" id="UP001163046">
    <property type="component" value="Unassembled WGS sequence"/>
</dbReference>
<sequence length="741" mass="83502">MAVLHVGVNNSQDLLVSFTPPNTTTEEPIPKGYLVRYNDTDGILGEFAPGEWGEWTACQSGTQTRERFCQTFPPLYSGINSSYQLNETRKCGNLTELVTGRCPKDWDYFNDYCYNINSYTMRKNWSDARETCLNINSDLVSITSKDEDTFVFAFLTEKIENGKAWIGLRNDGKNVWSDGSNLTYFGQLNLQTPPPFCVLMTRGMQWSQRLCSRKIKYAVCKRRAIFDDDESCLSSPLGVETGVITQQQMKAKSYYNETTLPHYARLAGHGAWCPKQTPNWLQIDLIIIHCICAVATQGHYEQGSFTTIYFLVLKTGDRKDYYKAASGNAILQGNSNPYEVHINTLADGVVADQVRFQKNTTYCVTVLAFDEYGEGPAENCINVTIRDGACPVSWKRHGDSCYLVISKPANWTQAKQGCLSRNSQLLTIANNEENKFVADLADDVSWIGAQWNELMKDYNWVDGSEIGFTKKWINKTMDSSLCVGICENVSFDQQCGSVGEWQQDQCVHLKSFVCEREVAHDAENETCNNMAVGFEYGIMYNDSLTASSSLHNNAPSNARLAGEKAWCPQTNSSYEYLEVTFKSLHSICALATQGLHEIGAYTKTYRLQFSTDGLGLTWEWYTHVHNNGSGEIIQGNDNSYDVVKQEFTPYTPTALHVRIWPVSFCVHPCLRIELYGEPVKTKQGWSDWGLWSACSKTCGQGVQNRTRECIADIICQGDESEEKECIMKNCTGDVTFLNHPY</sequence>
<dbReference type="SMART" id="SM00231">
    <property type="entry name" value="FA58C"/>
    <property type="match status" value="2"/>
</dbReference>
<dbReference type="InterPro" id="IPR000884">
    <property type="entry name" value="TSP1_rpt"/>
</dbReference>
<comment type="caution">
    <text evidence="3">The sequence shown here is derived from an EMBL/GenBank/DDBJ whole genome shotgun (WGS) entry which is preliminary data.</text>
</comment>
<dbReference type="OrthoDB" id="2142683at2759"/>
<dbReference type="AlphaFoldDB" id="A0A9W9Y8L6"/>
<organism evidence="3 4">
    <name type="scientific">Desmophyllum pertusum</name>
    <dbReference type="NCBI Taxonomy" id="174260"/>
    <lineage>
        <taxon>Eukaryota</taxon>
        <taxon>Metazoa</taxon>
        <taxon>Cnidaria</taxon>
        <taxon>Anthozoa</taxon>
        <taxon>Hexacorallia</taxon>
        <taxon>Scleractinia</taxon>
        <taxon>Caryophylliina</taxon>
        <taxon>Caryophylliidae</taxon>
        <taxon>Desmophyllum</taxon>
    </lineage>
</organism>
<dbReference type="PANTHER" id="PTHR24543">
    <property type="entry name" value="MULTICOPPER OXIDASE-RELATED"/>
    <property type="match status" value="1"/>
</dbReference>
<dbReference type="CDD" id="cd00037">
    <property type="entry name" value="CLECT"/>
    <property type="match status" value="2"/>
</dbReference>
<proteinExistence type="predicted"/>
<dbReference type="SUPFAM" id="SSF49785">
    <property type="entry name" value="Galactose-binding domain-like"/>
    <property type="match status" value="2"/>
</dbReference>
<dbReference type="PROSITE" id="PS50022">
    <property type="entry name" value="FA58C_3"/>
    <property type="match status" value="2"/>
</dbReference>
<evidence type="ECO:0000259" key="2">
    <source>
        <dbReference type="PROSITE" id="PS50041"/>
    </source>
</evidence>
<dbReference type="Gene3D" id="2.60.120.260">
    <property type="entry name" value="Galactose-binding domain-like"/>
    <property type="match status" value="2"/>
</dbReference>
<dbReference type="Gene3D" id="2.20.100.10">
    <property type="entry name" value="Thrombospondin type-1 (TSP1) repeat"/>
    <property type="match status" value="1"/>
</dbReference>
<dbReference type="InterPro" id="IPR016186">
    <property type="entry name" value="C-type_lectin-like/link_sf"/>
</dbReference>